<dbReference type="OrthoDB" id="116380at2759"/>
<dbReference type="GO" id="GO:1902600">
    <property type="term" value="P:proton transmembrane transport"/>
    <property type="evidence" value="ECO:0007669"/>
    <property type="project" value="TreeGrafter"/>
</dbReference>
<dbReference type="NCBIfam" id="TIGR01494">
    <property type="entry name" value="ATPase_P-type"/>
    <property type="match status" value="2"/>
</dbReference>
<keyword evidence="5" id="KW-0067">ATP-binding</keyword>
<feature type="transmembrane region" description="Helical" evidence="10">
    <location>
        <begin position="955"/>
        <end position="973"/>
    </location>
</feature>
<dbReference type="GO" id="GO:0005391">
    <property type="term" value="F:P-type sodium:potassium-exchanging transporter activity"/>
    <property type="evidence" value="ECO:0007669"/>
    <property type="project" value="TreeGrafter"/>
</dbReference>
<keyword evidence="6" id="KW-1278">Translocase</keyword>
<feature type="region of interest" description="Disordered" evidence="9">
    <location>
        <begin position="1064"/>
        <end position="1093"/>
    </location>
</feature>
<dbReference type="Gene3D" id="1.20.1110.10">
    <property type="entry name" value="Calcium-transporting ATPase, transmembrane domain"/>
    <property type="match status" value="1"/>
</dbReference>
<evidence type="ECO:0000256" key="1">
    <source>
        <dbReference type="ARBA" id="ARBA00004651"/>
    </source>
</evidence>
<dbReference type="GO" id="GO:0030007">
    <property type="term" value="P:intracellular potassium ion homeostasis"/>
    <property type="evidence" value="ECO:0007669"/>
    <property type="project" value="TreeGrafter"/>
</dbReference>
<protein>
    <recommendedName>
        <fullName evidence="11">Cation-transporting P-type ATPase N-terminal domain-containing protein</fullName>
    </recommendedName>
</protein>
<dbReference type="InterPro" id="IPR023298">
    <property type="entry name" value="ATPase_P-typ_TM_dom_sf"/>
</dbReference>
<dbReference type="InterPro" id="IPR008250">
    <property type="entry name" value="ATPase_P-typ_transduc_dom_A_sf"/>
</dbReference>
<evidence type="ECO:0000256" key="4">
    <source>
        <dbReference type="ARBA" id="ARBA00022741"/>
    </source>
</evidence>
<feature type="compositionally biased region" description="Low complexity" evidence="9">
    <location>
        <begin position="1084"/>
        <end position="1093"/>
    </location>
</feature>
<dbReference type="SFLD" id="SFLDS00003">
    <property type="entry name" value="Haloacid_Dehalogenase"/>
    <property type="match status" value="1"/>
</dbReference>
<dbReference type="SUPFAM" id="SSF81653">
    <property type="entry name" value="Calcium ATPase, transduction domain A"/>
    <property type="match status" value="1"/>
</dbReference>
<dbReference type="InterPro" id="IPR050510">
    <property type="entry name" value="Cation_transp_ATPase_P-type"/>
</dbReference>
<feature type="transmembrane region" description="Helical" evidence="10">
    <location>
        <begin position="347"/>
        <end position="371"/>
    </location>
</feature>
<keyword evidence="4" id="KW-0547">Nucleotide-binding</keyword>
<dbReference type="InterPro" id="IPR023299">
    <property type="entry name" value="ATPase_P-typ_cyto_dom_N"/>
</dbReference>
<dbReference type="GO" id="GO:1990573">
    <property type="term" value="P:potassium ion import across plasma membrane"/>
    <property type="evidence" value="ECO:0007669"/>
    <property type="project" value="TreeGrafter"/>
</dbReference>
<dbReference type="InterPro" id="IPR023214">
    <property type="entry name" value="HAD_sf"/>
</dbReference>
<evidence type="ECO:0000256" key="3">
    <source>
        <dbReference type="ARBA" id="ARBA00022692"/>
    </source>
</evidence>
<evidence type="ECO:0000259" key="11">
    <source>
        <dbReference type="SMART" id="SM00831"/>
    </source>
</evidence>
<dbReference type="Gene3D" id="3.40.50.1000">
    <property type="entry name" value="HAD superfamily/HAD-like"/>
    <property type="match status" value="1"/>
</dbReference>
<dbReference type="SFLD" id="SFLDG00002">
    <property type="entry name" value="C1.7:_P-type_atpase_like"/>
    <property type="match status" value="1"/>
</dbReference>
<feature type="domain" description="Cation-transporting P-type ATPase N-terminal" evidence="11">
    <location>
        <begin position="95"/>
        <end position="169"/>
    </location>
</feature>
<accession>A0A830HZ94</accession>
<sequence>MAAARRSSTTHDGDEESGAVAASAAASSQRSIISDIARASIDMMPRPMMGMADTVSGMSYQNPNQSTRAGEAGPSALDVVREGTVHGGGAFGDVTWHSLATIDDVCSHMGITKDGLTTSEAENRLQIHGANKLTPPKKESFLHKLFRHMNSILIYILIVAAVLSLYFAISKGQEGKANESIDSWAEFALIVLVIIINVVIGLVQEGSAEKSAEALKSMLSAKATALRDGERVSLEAELLVPGDVIYLKSGDRVPADCRLFDVRKIQIQEAMLTGESNDVKKNTDAVEVNTGLADRKCIAYSATTVTTGEAAGVVIATGDNAEIGRINKLVSTVEETRTNLLVQMDYIGLWISIFVGVVAVATFLLGFFGPYSTVWSGLGKTVWQEAFKNAIAVAVAIIPEGLPAVVTIALALGVSSMAKQNAIIRKLPCVETLGSLTVINSDKTGTLTKNEMTVVKIQTAASLFRVTGVGYEPKGDFFVMSNSSSSSTGGPSSEPAVADKKPVSEQQHRFIKEMLTVGALCNNSNLVKKTVTAGRKERWEAAGMPTEVAILTAARKAGIESLKDLNEERPKLGIIPFESEHKFMATVHNDGGSGRVMMMKGAADRMIDLCKTQVIGDDMAKVGALDRDFWQSAVSRMASQGLRVLALCTAPIPAKDDVTDLEPSYVTKNKGKLTFTMVGLVAILDPPRDECIDAIKEASTAGITVKMITGDHAQTALSIGRTLGIADDEHDQVYTGPQLDMMTDEELNEVVLKCNVFARASPENKIQIVQALQVNREIASMTGDGVNDAPALKAANIGVAMGINGTDVTKEVAQMVLADDNFATIISAVREGRRVWDNLRKILVFNLPVNLAQGLTVFFSMAIEDLGAVPLTAIQVLYVNMITSVTMGLMLAAEPPEPMVMNKPPRIPNKRLLGKLVMWRCLFVSTIMIVGIIGVFVWNKSWPESYDLQQRRGEAFSALIFMEVGYSFNCRFLKSTSISPRILFGNMWAWVSVAVVTGLQILVLYCPGLNTRVFNVKGMDGYQWIRVLLMMLAVFLIVEFLKAFVDPILFVHFKRTLKKSGKAIRRGLSARKKNDKKPKKDSSGQDPSGDSQC</sequence>
<dbReference type="Proteomes" id="UP000660262">
    <property type="component" value="Unassembled WGS sequence"/>
</dbReference>
<feature type="transmembrane region" description="Helical" evidence="10">
    <location>
        <begin position="869"/>
        <end position="891"/>
    </location>
</feature>
<gene>
    <name evidence="12" type="ORF">PPROV_000948200</name>
</gene>
<dbReference type="Gene3D" id="3.40.1110.10">
    <property type="entry name" value="Calcium-transporting ATPase, cytoplasmic domain N"/>
    <property type="match status" value="1"/>
</dbReference>
<feature type="transmembrane region" description="Helical" evidence="10">
    <location>
        <begin position="184"/>
        <end position="203"/>
    </location>
</feature>
<name>A0A830HZ94_9CHLO</name>
<keyword evidence="8 10" id="KW-0472">Membrane</keyword>
<dbReference type="GO" id="GO:0016887">
    <property type="term" value="F:ATP hydrolysis activity"/>
    <property type="evidence" value="ECO:0007669"/>
    <property type="project" value="InterPro"/>
</dbReference>
<dbReference type="InterPro" id="IPR036412">
    <property type="entry name" value="HAD-like_sf"/>
</dbReference>
<dbReference type="Gene3D" id="2.70.150.10">
    <property type="entry name" value="Calcium-transporting ATPase, cytoplasmic transduction domain A"/>
    <property type="match status" value="1"/>
</dbReference>
<dbReference type="InterPro" id="IPR004014">
    <property type="entry name" value="ATPase_P-typ_cation-transptr_N"/>
</dbReference>
<evidence type="ECO:0000313" key="13">
    <source>
        <dbReference type="Proteomes" id="UP000660262"/>
    </source>
</evidence>
<comment type="subcellular location">
    <subcellularLocation>
        <location evidence="1">Cell membrane</location>
        <topology evidence="1">Multi-pass membrane protein</topology>
    </subcellularLocation>
</comment>
<feature type="transmembrane region" description="Helical" evidence="10">
    <location>
        <begin position="1025"/>
        <end position="1045"/>
    </location>
</feature>
<feature type="transmembrane region" description="Helical" evidence="10">
    <location>
        <begin position="152"/>
        <end position="169"/>
    </location>
</feature>
<keyword evidence="3 10" id="KW-0812">Transmembrane</keyword>
<dbReference type="Pfam" id="PF00122">
    <property type="entry name" value="E1-E2_ATPase"/>
    <property type="match status" value="1"/>
</dbReference>
<dbReference type="Pfam" id="PF00689">
    <property type="entry name" value="Cation_ATPase_C"/>
    <property type="match status" value="1"/>
</dbReference>
<dbReference type="SMART" id="SM00831">
    <property type="entry name" value="Cation_ATPase_N"/>
    <property type="match status" value="1"/>
</dbReference>
<feature type="transmembrane region" description="Helical" evidence="10">
    <location>
        <begin position="391"/>
        <end position="415"/>
    </location>
</feature>
<evidence type="ECO:0000256" key="2">
    <source>
        <dbReference type="ARBA" id="ARBA00022475"/>
    </source>
</evidence>
<dbReference type="Pfam" id="PF00690">
    <property type="entry name" value="Cation_ATPase_N"/>
    <property type="match status" value="1"/>
</dbReference>
<evidence type="ECO:0000313" key="12">
    <source>
        <dbReference type="EMBL" id="GHP10751.1"/>
    </source>
</evidence>
<dbReference type="Pfam" id="PF08282">
    <property type="entry name" value="Hydrolase_3"/>
    <property type="match status" value="1"/>
</dbReference>
<feature type="transmembrane region" description="Helical" evidence="10">
    <location>
        <begin position="985"/>
        <end position="1005"/>
    </location>
</feature>
<feature type="transmembrane region" description="Helical" evidence="10">
    <location>
        <begin position="843"/>
        <end position="863"/>
    </location>
</feature>
<dbReference type="SUPFAM" id="SSF81665">
    <property type="entry name" value="Calcium ATPase, transmembrane domain M"/>
    <property type="match status" value="1"/>
</dbReference>
<reference evidence="12" key="1">
    <citation type="submission" date="2020-10" db="EMBL/GenBank/DDBJ databases">
        <title>Unveiling of a novel bifunctional photoreceptor, Dualchrome1, isolated from a cosmopolitan green alga.</title>
        <authorList>
            <person name="Suzuki S."/>
            <person name="Kawachi M."/>
        </authorList>
    </citation>
    <scope>NUCLEOTIDE SEQUENCE</scope>
    <source>
        <strain evidence="12">NIES 2893</strain>
    </source>
</reference>
<dbReference type="AlphaFoldDB" id="A0A830HZ94"/>
<dbReference type="PRINTS" id="PR00120">
    <property type="entry name" value="HATPASE"/>
</dbReference>
<dbReference type="SUPFAM" id="SSF81660">
    <property type="entry name" value="Metal cation-transporting ATPase, ATP-binding domain N"/>
    <property type="match status" value="1"/>
</dbReference>
<keyword evidence="2" id="KW-1003">Cell membrane</keyword>
<evidence type="ECO:0000256" key="9">
    <source>
        <dbReference type="SAM" id="MobiDB-lite"/>
    </source>
</evidence>
<dbReference type="PANTHER" id="PTHR43294">
    <property type="entry name" value="SODIUM/POTASSIUM-TRANSPORTING ATPASE SUBUNIT ALPHA"/>
    <property type="match status" value="1"/>
</dbReference>
<dbReference type="InterPro" id="IPR018303">
    <property type="entry name" value="ATPase_P-typ_P_site"/>
</dbReference>
<dbReference type="PROSITE" id="PS00154">
    <property type="entry name" value="ATPASE_E1_E2"/>
    <property type="match status" value="1"/>
</dbReference>
<feature type="compositionally biased region" description="Low complexity" evidence="9">
    <location>
        <begin position="482"/>
        <end position="493"/>
    </location>
</feature>
<dbReference type="InterPro" id="IPR001757">
    <property type="entry name" value="P_typ_ATPase"/>
</dbReference>
<keyword evidence="13" id="KW-1185">Reference proteome</keyword>
<keyword evidence="7 10" id="KW-1133">Transmembrane helix</keyword>
<evidence type="ECO:0000256" key="8">
    <source>
        <dbReference type="ARBA" id="ARBA00023136"/>
    </source>
</evidence>
<dbReference type="EMBL" id="BNJQ01000031">
    <property type="protein sequence ID" value="GHP10751.1"/>
    <property type="molecule type" value="Genomic_DNA"/>
</dbReference>
<dbReference type="InterPro" id="IPR059000">
    <property type="entry name" value="ATPase_P-type_domA"/>
</dbReference>
<comment type="caution">
    <text evidence="12">The sequence shown here is derived from an EMBL/GenBank/DDBJ whole genome shotgun (WGS) entry which is preliminary data.</text>
</comment>
<dbReference type="InterPro" id="IPR006068">
    <property type="entry name" value="ATPase_P-typ_cation-transptr_C"/>
</dbReference>
<feature type="transmembrane region" description="Helical" evidence="10">
    <location>
        <begin position="912"/>
        <end position="935"/>
    </location>
</feature>
<dbReference type="SFLD" id="SFLDF00027">
    <property type="entry name" value="p-type_atpase"/>
    <property type="match status" value="1"/>
</dbReference>
<feature type="region of interest" description="Disordered" evidence="9">
    <location>
        <begin position="482"/>
        <end position="504"/>
    </location>
</feature>
<organism evidence="12 13">
    <name type="scientific">Pycnococcus provasolii</name>
    <dbReference type="NCBI Taxonomy" id="41880"/>
    <lineage>
        <taxon>Eukaryota</taxon>
        <taxon>Viridiplantae</taxon>
        <taxon>Chlorophyta</taxon>
        <taxon>Pseudoscourfieldiophyceae</taxon>
        <taxon>Pseudoscourfieldiales</taxon>
        <taxon>Pycnococcaceae</taxon>
        <taxon>Pycnococcus</taxon>
    </lineage>
</organism>
<evidence type="ECO:0000256" key="10">
    <source>
        <dbReference type="SAM" id="Phobius"/>
    </source>
</evidence>
<feature type="compositionally biased region" description="Basic residues" evidence="9">
    <location>
        <begin position="1064"/>
        <end position="1077"/>
    </location>
</feature>
<dbReference type="GO" id="GO:0005524">
    <property type="term" value="F:ATP binding"/>
    <property type="evidence" value="ECO:0007669"/>
    <property type="project" value="UniProtKB-KW"/>
</dbReference>
<dbReference type="PANTHER" id="PTHR43294:SF21">
    <property type="entry name" value="CATION TRANSPORTING ATPASE"/>
    <property type="match status" value="1"/>
</dbReference>
<dbReference type="InterPro" id="IPR044492">
    <property type="entry name" value="P_typ_ATPase_HD_dom"/>
</dbReference>
<evidence type="ECO:0000256" key="6">
    <source>
        <dbReference type="ARBA" id="ARBA00022967"/>
    </source>
</evidence>
<proteinExistence type="predicted"/>
<evidence type="ECO:0000256" key="7">
    <source>
        <dbReference type="ARBA" id="ARBA00022989"/>
    </source>
</evidence>
<dbReference type="PRINTS" id="PR00119">
    <property type="entry name" value="CATATPASE"/>
</dbReference>
<dbReference type="SUPFAM" id="SSF56784">
    <property type="entry name" value="HAD-like"/>
    <property type="match status" value="1"/>
</dbReference>
<feature type="region of interest" description="Disordered" evidence="9">
    <location>
        <begin position="1"/>
        <end position="25"/>
    </location>
</feature>
<dbReference type="GO" id="GO:0005886">
    <property type="term" value="C:plasma membrane"/>
    <property type="evidence" value="ECO:0007669"/>
    <property type="project" value="UniProtKB-SubCell"/>
</dbReference>
<dbReference type="GO" id="GO:0006883">
    <property type="term" value="P:intracellular sodium ion homeostasis"/>
    <property type="evidence" value="ECO:0007669"/>
    <property type="project" value="TreeGrafter"/>
</dbReference>
<evidence type="ECO:0000256" key="5">
    <source>
        <dbReference type="ARBA" id="ARBA00022840"/>
    </source>
</evidence>
<dbReference type="GO" id="GO:0036376">
    <property type="term" value="P:sodium ion export across plasma membrane"/>
    <property type="evidence" value="ECO:0007669"/>
    <property type="project" value="TreeGrafter"/>
</dbReference>
<dbReference type="Pfam" id="PF13246">
    <property type="entry name" value="Cation_ATPase"/>
    <property type="match status" value="1"/>
</dbReference>